<organism evidence="3 4">
    <name type="scientific">Elsinoe ampelina</name>
    <dbReference type="NCBI Taxonomy" id="302913"/>
    <lineage>
        <taxon>Eukaryota</taxon>
        <taxon>Fungi</taxon>
        <taxon>Dikarya</taxon>
        <taxon>Ascomycota</taxon>
        <taxon>Pezizomycotina</taxon>
        <taxon>Dothideomycetes</taxon>
        <taxon>Dothideomycetidae</taxon>
        <taxon>Myriangiales</taxon>
        <taxon>Elsinoaceae</taxon>
        <taxon>Elsinoe</taxon>
    </lineage>
</organism>
<sequence>MSVRRPVHLPNIRGGEDFDDLARKLATYVVRAVTRPTTFEEIKRNKNGSLESLCHFLATKIHHPAVVSALMALSGHFIALEDEDEEGVNVARAAACEYVAIQFVSQMSDRELIDSLLRDVPEPTAMASENAENGMGLTGEQSPLLEYGDHLETSTSLGLDGNTESPLFSAKTTQAQLFENVQGLNALEVAAVSGAKKFLGVKSIQRIVTAIWDGDITFWSSLSTDATKHAHIYKARSADPYARLRVPKYLKWFEVAFFLGFLALYYTVLIEKSFEHITTAEILLYIWLASFAYNEFGEYWDAGTAFYFSDFWTLWDVAIVATGASFLVCRVIGLSQGNRRVIDTSFDILAMEALFLVPRIFSLLSLHPYFGTLLPCLRDMTKDFVKFLSLVVILYLGFLTTFSLLARGNFTFRQMSWILIKVFFGSSYLGFISPVLGPPLMLIFVCLTNILLITSLISLLSNSLTKVIEHASDEYKFVYSVFVLEASTSNRLTYFLPPLNLIPLALRPMRLCLTAEQQRTVRIALLKGTHFPHVFAIQCYERLRDRIWGRRGGSLPLAAATMTPDRHRRYKGYSRLNRLSTPQPLAAANLKPNNLFRDDQDTAWDQDVAAPDTVEAIRSLEATVARLSRQVELLSGSDIAGYKGSAAGPGSPL</sequence>
<dbReference type="Proteomes" id="UP000799538">
    <property type="component" value="Unassembled WGS sequence"/>
</dbReference>
<dbReference type="OrthoDB" id="310870at2759"/>
<dbReference type="InterPro" id="IPR056336">
    <property type="entry name" value="YVC1_C"/>
</dbReference>
<feature type="transmembrane region" description="Helical" evidence="1">
    <location>
        <begin position="249"/>
        <end position="270"/>
    </location>
</feature>
<dbReference type="PANTHER" id="PTHR35859">
    <property type="entry name" value="NONSELECTIVE CATION CHANNEL PROTEIN"/>
    <property type="match status" value="1"/>
</dbReference>
<dbReference type="Pfam" id="PF23317">
    <property type="entry name" value="YVC1_C"/>
    <property type="match status" value="1"/>
</dbReference>
<protein>
    <recommendedName>
        <fullName evidence="2">Calcium channel YVC1-like C-terminal transmembrane domain-containing protein</fullName>
    </recommendedName>
</protein>
<dbReference type="InterPro" id="IPR052971">
    <property type="entry name" value="TRP_calcium_channel"/>
</dbReference>
<feature type="transmembrane region" description="Helical" evidence="1">
    <location>
        <begin position="282"/>
        <end position="300"/>
    </location>
</feature>
<evidence type="ECO:0000313" key="3">
    <source>
        <dbReference type="EMBL" id="KAF2226714.1"/>
    </source>
</evidence>
<keyword evidence="1" id="KW-1133">Transmembrane helix</keyword>
<feature type="domain" description="Calcium channel YVC1-like C-terminal transmembrane" evidence="2">
    <location>
        <begin position="260"/>
        <end position="542"/>
    </location>
</feature>
<feature type="transmembrane region" description="Helical" evidence="1">
    <location>
        <begin position="418"/>
        <end position="436"/>
    </location>
</feature>
<dbReference type="AlphaFoldDB" id="A0A6A6GLS0"/>
<gene>
    <name evidence="3" type="ORF">BDZ85DRAFT_191282</name>
</gene>
<keyword evidence="4" id="KW-1185">Reference proteome</keyword>
<proteinExistence type="predicted"/>
<name>A0A6A6GLS0_9PEZI</name>
<keyword evidence="1" id="KW-0812">Transmembrane</keyword>
<evidence type="ECO:0000256" key="1">
    <source>
        <dbReference type="SAM" id="Phobius"/>
    </source>
</evidence>
<evidence type="ECO:0000259" key="2">
    <source>
        <dbReference type="Pfam" id="PF23317"/>
    </source>
</evidence>
<feature type="transmembrane region" description="Helical" evidence="1">
    <location>
        <begin position="442"/>
        <end position="460"/>
    </location>
</feature>
<reference evidence="4" key="1">
    <citation type="journal article" date="2020" name="Stud. Mycol.">
        <title>101 Dothideomycetes genomes: A test case for predicting lifestyles and emergence of pathogens.</title>
        <authorList>
            <person name="Haridas S."/>
            <person name="Albert R."/>
            <person name="Binder M."/>
            <person name="Bloem J."/>
            <person name="LaButti K."/>
            <person name="Salamov A."/>
            <person name="Andreopoulos B."/>
            <person name="Baker S."/>
            <person name="Barry K."/>
            <person name="Bills G."/>
            <person name="Bluhm B."/>
            <person name="Cannon C."/>
            <person name="Castanera R."/>
            <person name="Culley D."/>
            <person name="Daum C."/>
            <person name="Ezra D."/>
            <person name="Gonzalez J."/>
            <person name="Henrissat B."/>
            <person name="Kuo A."/>
            <person name="Liang C."/>
            <person name="Lipzen A."/>
            <person name="Lutzoni F."/>
            <person name="Magnuson J."/>
            <person name="Mondo S."/>
            <person name="Nolan M."/>
            <person name="Ohm R."/>
            <person name="Pangilinan J."/>
            <person name="Park H.-J."/>
            <person name="Ramirez L."/>
            <person name="Alfaro M."/>
            <person name="Sun H."/>
            <person name="Tritt A."/>
            <person name="Yoshinaga Y."/>
            <person name="Zwiers L.-H."/>
            <person name="Turgeon B."/>
            <person name="Goodwin S."/>
            <person name="Spatafora J."/>
            <person name="Crous P."/>
            <person name="Grigoriev I."/>
        </authorList>
    </citation>
    <scope>NUCLEOTIDE SEQUENCE [LARGE SCALE GENOMIC DNA]</scope>
    <source>
        <strain evidence="4">CECT 20119</strain>
    </source>
</reference>
<feature type="transmembrane region" description="Helical" evidence="1">
    <location>
        <begin position="384"/>
        <end position="406"/>
    </location>
</feature>
<dbReference type="EMBL" id="ML992502">
    <property type="protein sequence ID" value="KAF2226714.1"/>
    <property type="molecule type" value="Genomic_DNA"/>
</dbReference>
<dbReference type="PANTHER" id="PTHR35859:SF5">
    <property type="entry name" value="ION TRANSPORT DOMAIN-CONTAINING PROTEIN"/>
    <property type="match status" value="1"/>
</dbReference>
<accession>A0A6A6GLS0</accession>
<evidence type="ECO:0000313" key="4">
    <source>
        <dbReference type="Proteomes" id="UP000799538"/>
    </source>
</evidence>
<keyword evidence="1" id="KW-0472">Membrane</keyword>
<feature type="transmembrane region" description="Helical" evidence="1">
    <location>
        <begin position="312"/>
        <end position="333"/>
    </location>
</feature>